<dbReference type="InterPro" id="IPR057046">
    <property type="entry name" value="PARP14_KH_4"/>
</dbReference>
<feature type="non-terminal residue" evidence="11">
    <location>
        <position position="1"/>
    </location>
</feature>
<evidence type="ECO:0000256" key="5">
    <source>
        <dbReference type="ARBA" id="ARBA00023242"/>
    </source>
</evidence>
<keyword evidence="12" id="KW-1185">Reference proteome</keyword>
<evidence type="ECO:0000256" key="2">
    <source>
        <dbReference type="ARBA" id="ARBA00022676"/>
    </source>
</evidence>
<dbReference type="PROSITE" id="PS51059">
    <property type="entry name" value="PARP_CATALYTIC"/>
    <property type="match status" value="1"/>
</dbReference>
<dbReference type="Proteomes" id="UP001162483">
    <property type="component" value="Unassembled WGS sequence"/>
</dbReference>
<dbReference type="CDD" id="cd02903">
    <property type="entry name" value="Macro_BAL-like"/>
    <property type="match status" value="1"/>
</dbReference>
<evidence type="ECO:0000313" key="12">
    <source>
        <dbReference type="Proteomes" id="UP001162483"/>
    </source>
</evidence>
<comment type="caution">
    <text evidence="11">The sequence shown here is derived from an EMBL/GenBank/DDBJ whole genome shotgun (WGS) entry which is preliminary data.</text>
</comment>
<evidence type="ECO:0000256" key="1">
    <source>
        <dbReference type="ARBA" id="ARBA00004123"/>
    </source>
</evidence>
<evidence type="ECO:0000313" key="11">
    <source>
        <dbReference type="EMBL" id="CAI9592416.1"/>
    </source>
</evidence>
<dbReference type="Gene3D" id="3.40.220.10">
    <property type="entry name" value="Leucine Aminopeptidase, subunit E, domain 1"/>
    <property type="match status" value="3"/>
</dbReference>
<comment type="subcellular location">
    <subcellularLocation>
        <location evidence="1">Nucleus</location>
    </subcellularLocation>
</comment>
<dbReference type="Pfam" id="PF23254">
    <property type="entry name" value="KH_PARP14_8"/>
    <property type="match status" value="1"/>
</dbReference>
<dbReference type="Pfam" id="PF01661">
    <property type="entry name" value="Macro"/>
    <property type="match status" value="3"/>
</dbReference>
<dbReference type="PANTHER" id="PTHR14453">
    <property type="entry name" value="PARP/ZINC FINGER CCCH TYPE DOMAIN CONTAINING PROTEIN"/>
    <property type="match status" value="1"/>
</dbReference>
<dbReference type="EC" id="2.4.2.-" evidence="7"/>
<dbReference type="InterPro" id="IPR057048">
    <property type="entry name" value="PARP14_KH_6"/>
</dbReference>
<dbReference type="Pfam" id="PF23249">
    <property type="entry name" value="KH_PARP14_3"/>
    <property type="match status" value="1"/>
</dbReference>
<keyword evidence="5" id="KW-0539">Nucleus</keyword>
<dbReference type="EMBL" id="CATNWA010016408">
    <property type="protein sequence ID" value="CAI9592416.1"/>
    <property type="molecule type" value="Genomic_DNA"/>
</dbReference>
<dbReference type="SUPFAM" id="SSF56399">
    <property type="entry name" value="ADP-ribosylation"/>
    <property type="match status" value="1"/>
</dbReference>
<sequence>DGVLIKPDLAAEKVFIVGISEDIRGIEPIFRQLVEETARQLSTVENEVPLEPEAYKLMLTHGLERSILEDCPHVKISYDVTSKAVKLCGPKHEVLTAKCEILNTRQSLKFNCIQLDPHIIKFLKAADNEDLSCSLLIKNNIKAAFQLKDNAVMLTGYSDKDLRNGEETMKKELVCKRISVEDKSVTQSLEWRNLKSLLQEMFNIDGMKVSIEEFPVRDGTEVVITGLSSAAEETYQQIHNFVGKNTLVEKDIKLKSMAVLQFMEEKRRQEWNEIIRNVKVVKKQNFISLSGPKFYVEEAETNIRKIISKMYSDTLDIDKPGVKKIFIENEDMYVTTVWNNHKCVIQLQKEVDDRSSNVNELHCQVSLQNGATMVIYKGDLCQHNADVIIIASNKNLKPIGEPALALVKAAGPSLQKECERIVQEEWGLGPGECVITDVSNLSCKKVIHAIAPKLDKKGNSKCERLLRKVINESLVMAAENGQSSAALSVGDFVTFGCPLDLCAENIVKSIKSYTESQEGFNTIKNIHLVDSDEGILQTITKFVNEEFEGRQVQVPWKQGKKKKKRVEMMNKANDQIVTTKEGLNINIKQGNIENATTKVVVNSVGRDLDLLSGAVSKALFKKAGNKDLQDLLNVEKRGRSVADGSIFVTDGCKLSCELVIHVVVPEWNGANGSSEKIMRKIVNDCLSITETKQCRSITIPAIGTGVQEFPRNTVAALMFEEILEFSSRNQLQYLRQVNFMLHPSDPETIEAFSSELEKKISAGGQKKEEKPQSFFGNVKSPAQDVYEMRIGSLTYQVKAGDITKEKCDVIVNSTNNTFNLNTGVSKAILEGAGPQIERECARLGTKRNNGYAVTQGGNLHCKSIIHISGQCQADLVGQCIKEALHMCERQRATSVAFPAMGTGAGGVSSAEVADAILDAVVDFVKSKSAVTVQHVTMVIFQQTMLKDFHDSMKKKKKETPAAAKQQSWFSLTRITSALFSRFQSNKNDSKEEEEEEEEEPKVFELRENIEPAIFHLCAESPESVKAASDWLQDLITKDQHNITITDNWIQDLDDKDHGDLAQLQRVNGVHISFDAPQSTIKVTGRTKDVLEVSSKIHEMIKGVRDKKTQEREAELCSNVVEWGYYQGTNFIPFNKMTNLKLETAYIHKSAVDIEIAGVKHKAITEREKANDTRGNTIKLRRNLKNAAPLVIPPHWDAMENIQLKEVPLNSSSPDYSEVEGLFTQSCQMRIIKIERIQNQHLYQNYQIKKSSIDTKNGTTTNEKRLFHGTEGGTTDNINRNGFNRAFAGRNAALLGRGTYFAVDAIYSSDDTYSKPDTNGYKYMYLARVLTGVYCAGNRAMIAPPAKSPSNPTDLYDSVTDRVSGPSVFVIFNDIQAYPEYLITFTK</sequence>
<keyword evidence="4 7" id="KW-0520">NAD</keyword>
<name>A0ABN9F8D4_9NEOB</name>
<proteinExistence type="inferred from homology"/>
<dbReference type="SUPFAM" id="SSF117839">
    <property type="entry name" value="WWE domain"/>
    <property type="match status" value="1"/>
</dbReference>
<evidence type="ECO:0000256" key="6">
    <source>
        <dbReference type="ARBA" id="ARBA00024347"/>
    </source>
</evidence>
<dbReference type="InterPro" id="IPR057047">
    <property type="entry name" value="PARP14_KH_5"/>
</dbReference>
<keyword evidence="2 7" id="KW-0328">Glycosyltransferase</keyword>
<dbReference type="Gene3D" id="3.30.720.50">
    <property type="match status" value="1"/>
</dbReference>
<dbReference type="Pfam" id="PF23253">
    <property type="entry name" value="KH_PARP14_6"/>
    <property type="match status" value="1"/>
</dbReference>
<dbReference type="CDD" id="cd01439">
    <property type="entry name" value="TCCD_inducible_PARP_like"/>
    <property type="match status" value="1"/>
</dbReference>
<evidence type="ECO:0000259" key="9">
    <source>
        <dbReference type="PROSITE" id="PS51059"/>
    </source>
</evidence>
<accession>A0ABN9F8D4</accession>
<evidence type="ECO:0000256" key="7">
    <source>
        <dbReference type="RuleBase" id="RU362114"/>
    </source>
</evidence>
<dbReference type="PANTHER" id="PTHR14453:SF89">
    <property type="entry name" value="PROTEIN MONO-ADP-RIBOSYLTRANSFERASE PARP14"/>
    <property type="match status" value="1"/>
</dbReference>
<evidence type="ECO:0000256" key="4">
    <source>
        <dbReference type="ARBA" id="ARBA00023027"/>
    </source>
</evidence>
<dbReference type="InterPro" id="IPR043472">
    <property type="entry name" value="Macro_dom-like"/>
</dbReference>
<dbReference type="InterPro" id="IPR002589">
    <property type="entry name" value="Macro_dom"/>
</dbReference>
<gene>
    <name evidence="11" type="ORF">SPARVUS_LOCUS11364627</name>
</gene>
<evidence type="ECO:0000256" key="3">
    <source>
        <dbReference type="ARBA" id="ARBA00022679"/>
    </source>
</evidence>
<dbReference type="SUPFAM" id="SSF52949">
    <property type="entry name" value="Macro domain-like"/>
    <property type="match status" value="3"/>
</dbReference>
<dbReference type="PROSITE" id="PS51154">
    <property type="entry name" value="MACRO"/>
    <property type="match status" value="3"/>
</dbReference>
<dbReference type="SMART" id="SM00506">
    <property type="entry name" value="A1pp"/>
    <property type="match status" value="3"/>
</dbReference>
<keyword evidence="3 7" id="KW-0808">Transferase</keyword>
<dbReference type="Pfam" id="PF00644">
    <property type="entry name" value="PARP"/>
    <property type="match status" value="1"/>
</dbReference>
<feature type="region of interest" description="Disordered" evidence="8">
    <location>
        <begin position="1253"/>
        <end position="1272"/>
    </location>
</feature>
<reference evidence="11" key="1">
    <citation type="submission" date="2023-05" db="EMBL/GenBank/DDBJ databases">
        <authorList>
            <person name="Stuckert A."/>
        </authorList>
    </citation>
    <scope>NUCLEOTIDE SEQUENCE</scope>
</reference>
<dbReference type="InterPro" id="IPR057049">
    <property type="entry name" value="PARP14_KH_8"/>
</dbReference>
<comment type="similarity">
    <text evidence="6">Belongs to the ARTD/PARP family.</text>
</comment>
<dbReference type="InterPro" id="IPR037197">
    <property type="entry name" value="WWE_dom_sf"/>
</dbReference>
<evidence type="ECO:0000256" key="8">
    <source>
        <dbReference type="SAM" id="MobiDB-lite"/>
    </source>
</evidence>
<dbReference type="Pfam" id="PF23248">
    <property type="entry name" value="KH_PARP14_2"/>
    <property type="match status" value="1"/>
</dbReference>
<feature type="domain" description="PARP catalytic" evidence="9">
    <location>
        <begin position="1189"/>
        <end position="1386"/>
    </location>
</feature>
<dbReference type="InterPro" id="IPR057043">
    <property type="entry name" value="PARP14_KH_2"/>
</dbReference>
<feature type="domain" description="Macro" evidence="10">
    <location>
        <begin position="360"/>
        <end position="547"/>
    </location>
</feature>
<dbReference type="Pfam" id="PF23251">
    <property type="entry name" value="KH_PARP14_4"/>
    <property type="match status" value="1"/>
</dbReference>
<feature type="domain" description="Macro" evidence="10">
    <location>
        <begin position="572"/>
        <end position="760"/>
    </location>
</feature>
<dbReference type="Gene3D" id="3.90.228.10">
    <property type="match status" value="1"/>
</dbReference>
<organism evidence="11 12">
    <name type="scientific">Staurois parvus</name>
    <dbReference type="NCBI Taxonomy" id="386267"/>
    <lineage>
        <taxon>Eukaryota</taxon>
        <taxon>Metazoa</taxon>
        <taxon>Chordata</taxon>
        <taxon>Craniata</taxon>
        <taxon>Vertebrata</taxon>
        <taxon>Euteleostomi</taxon>
        <taxon>Amphibia</taxon>
        <taxon>Batrachia</taxon>
        <taxon>Anura</taxon>
        <taxon>Neobatrachia</taxon>
        <taxon>Ranoidea</taxon>
        <taxon>Ranidae</taxon>
        <taxon>Staurois</taxon>
    </lineage>
</organism>
<evidence type="ECO:0000259" key="10">
    <source>
        <dbReference type="PROSITE" id="PS51154"/>
    </source>
</evidence>
<dbReference type="InterPro" id="IPR057045">
    <property type="entry name" value="PARP14_KH_3"/>
</dbReference>
<feature type="domain" description="Macro" evidence="10">
    <location>
        <begin position="782"/>
        <end position="956"/>
    </location>
</feature>
<dbReference type="Pfam" id="PF23252">
    <property type="entry name" value="KH_PARP14_5"/>
    <property type="match status" value="1"/>
</dbReference>
<dbReference type="InterPro" id="IPR052056">
    <property type="entry name" value="Mono-ARTD/PARP"/>
</dbReference>
<protein>
    <recommendedName>
        <fullName evidence="7">Poly [ADP-ribose] polymerase</fullName>
        <shortName evidence="7">PARP</shortName>
        <ecNumber evidence="7">2.4.2.-</ecNumber>
    </recommendedName>
</protein>
<dbReference type="InterPro" id="IPR012317">
    <property type="entry name" value="Poly(ADP-ribose)pol_cat_dom"/>
</dbReference>